<dbReference type="EMBL" id="JAIQCJ010002247">
    <property type="protein sequence ID" value="KAJ8778258.1"/>
    <property type="molecule type" value="Genomic_DNA"/>
</dbReference>
<dbReference type="Proteomes" id="UP001159641">
    <property type="component" value="Unassembled WGS sequence"/>
</dbReference>
<proteinExistence type="predicted"/>
<feature type="region of interest" description="Disordered" evidence="1">
    <location>
        <begin position="1"/>
        <end position="67"/>
    </location>
</feature>
<name>A0AB34GG38_ESCRO</name>
<evidence type="ECO:0000313" key="2">
    <source>
        <dbReference type="EMBL" id="KAJ8778258.1"/>
    </source>
</evidence>
<protein>
    <submittedName>
        <fullName evidence="2">Uncharacterized protein</fullName>
    </submittedName>
</protein>
<evidence type="ECO:0000256" key="1">
    <source>
        <dbReference type="SAM" id="MobiDB-lite"/>
    </source>
</evidence>
<organism evidence="2 3">
    <name type="scientific">Eschrichtius robustus</name>
    <name type="common">California gray whale</name>
    <name type="synonym">Eschrichtius gibbosus</name>
    <dbReference type="NCBI Taxonomy" id="9764"/>
    <lineage>
        <taxon>Eukaryota</taxon>
        <taxon>Metazoa</taxon>
        <taxon>Chordata</taxon>
        <taxon>Craniata</taxon>
        <taxon>Vertebrata</taxon>
        <taxon>Euteleostomi</taxon>
        <taxon>Mammalia</taxon>
        <taxon>Eutheria</taxon>
        <taxon>Laurasiatheria</taxon>
        <taxon>Artiodactyla</taxon>
        <taxon>Whippomorpha</taxon>
        <taxon>Cetacea</taxon>
        <taxon>Mysticeti</taxon>
        <taxon>Eschrichtiidae</taxon>
        <taxon>Eschrichtius</taxon>
    </lineage>
</organism>
<comment type="caution">
    <text evidence="2">The sequence shown here is derived from an EMBL/GenBank/DDBJ whole genome shotgun (WGS) entry which is preliminary data.</text>
</comment>
<accession>A0AB34GG38</accession>
<keyword evidence="3" id="KW-1185">Reference proteome</keyword>
<gene>
    <name evidence="2" type="ORF">J1605_013757</name>
</gene>
<evidence type="ECO:0000313" key="3">
    <source>
        <dbReference type="Proteomes" id="UP001159641"/>
    </source>
</evidence>
<reference evidence="2 3" key="1">
    <citation type="submission" date="2022-11" db="EMBL/GenBank/DDBJ databases">
        <title>Whole genome sequence of Eschrichtius robustus ER-17-0199.</title>
        <authorList>
            <person name="Bruniche-Olsen A."/>
            <person name="Black A.N."/>
            <person name="Fields C.J."/>
            <person name="Walden K."/>
            <person name="Dewoody J.A."/>
        </authorList>
    </citation>
    <scope>NUCLEOTIDE SEQUENCE [LARGE SCALE GENOMIC DNA]</scope>
    <source>
        <strain evidence="2">ER-17-0199</strain>
        <tissue evidence="2">Blubber</tissue>
    </source>
</reference>
<sequence length="127" mass="13048">MRCSSPGKLGGSGGTTPPNADAGGARPVVPGGEAWGADRRQARPGRGLGAHPWETGAQPPVGHTEEDTGYHPLEVCWGPVIAFCGTSTGLPSSPPPFVVFAPLPRWDSGGAVRDEKRALEMEPAEPG</sequence>
<dbReference type="AlphaFoldDB" id="A0AB34GG38"/>